<evidence type="ECO:0000256" key="1">
    <source>
        <dbReference type="SAM" id="Phobius"/>
    </source>
</evidence>
<proteinExistence type="predicted"/>
<dbReference type="AlphaFoldDB" id="A0AAU7JXC3"/>
<sequence>MAWLGWLRAKGRARGWRLNVVEFVVLVFLVSRVVLLVQRLDREGASLGAAVVLAVCAFGLGFLLRDVLRDRSGPVRPLD</sequence>
<protein>
    <submittedName>
        <fullName evidence="2">Uncharacterized protein</fullName>
    </submittedName>
</protein>
<keyword evidence="1" id="KW-1133">Transmembrane helix</keyword>
<dbReference type="EMBL" id="CP157483">
    <property type="protein sequence ID" value="XBO45061.1"/>
    <property type="molecule type" value="Genomic_DNA"/>
</dbReference>
<feature type="transmembrane region" description="Helical" evidence="1">
    <location>
        <begin position="20"/>
        <end position="38"/>
    </location>
</feature>
<accession>A0AAU7JXC3</accession>
<keyword evidence="1" id="KW-0812">Transmembrane</keyword>
<gene>
    <name evidence="2" type="ORF">ABEG17_06920</name>
</gene>
<keyword evidence="1" id="KW-0472">Membrane</keyword>
<organism evidence="2">
    <name type="scientific">Pedococcus sp. KACC 23699</name>
    <dbReference type="NCBI Taxonomy" id="3149228"/>
    <lineage>
        <taxon>Bacteria</taxon>
        <taxon>Bacillati</taxon>
        <taxon>Actinomycetota</taxon>
        <taxon>Actinomycetes</taxon>
        <taxon>Micrococcales</taxon>
        <taxon>Intrasporangiaceae</taxon>
        <taxon>Pedococcus</taxon>
    </lineage>
</organism>
<reference evidence="2" key="1">
    <citation type="submission" date="2024-05" db="EMBL/GenBank/DDBJ databases">
        <authorList>
            <person name="Kim S."/>
            <person name="Heo J."/>
            <person name="Choi H."/>
            <person name="Choi Y."/>
            <person name="Kwon S.-W."/>
            <person name="Kim Y."/>
        </authorList>
    </citation>
    <scope>NUCLEOTIDE SEQUENCE</scope>
    <source>
        <strain evidence="2">KACC 23699</strain>
    </source>
</reference>
<dbReference type="RefSeq" id="WP_406832544.1">
    <property type="nucleotide sequence ID" value="NZ_CP157483.1"/>
</dbReference>
<feature type="transmembrane region" description="Helical" evidence="1">
    <location>
        <begin position="44"/>
        <end position="64"/>
    </location>
</feature>
<name>A0AAU7JXC3_9MICO</name>
<evidence type="ECO:0000313" key="2">
    <source>
        <dbReference type="EMBL" id="XBO45061.1"/>
    </source>
</evidence>